<organism evidence="9 10">
    <name type="scientific">Hippea maritima (strain ATCC 700847 / DSM 10411 / MH2)</name>
    <dbReference type="NCBI Taxonomy" id="760142"/>
    <lineage>
        <taxon>Bacteria</taxon>
        <taxon>Pseudomonadati</taxon>
        <taxon>Campylobacterota</taxon>
        <taxon>Desulfurellia</taxon>
        <taxon>Desulfurellales</taxon>
        <taxon>Hippeaceae</taxon>
        <taxon>Hippea</taxon>
    </lineage>
</organism>
<dbReference type="FunCoup" id="F2LXD7">
    <property type="interactions" value="319"/>
</dbReference>
<evidence type="ECO:0000256" key="1">
    <source>
        <dbReference type="ARBA" id="ARBA00022516"/>
    </source>
</evidence>
<dbReference type="GO" id="GO:0016020">
    <property type="term" value="C:membrane"/>
    <property type="evidence" value="ECO:0007669"/>
    <property type="project" value="GOC"/>
</dbReference>
<dbReference type="Pfam" id="PF00132">
    <property type="entry name" value="Hexapep"/>
    <property type="match status" value="2"/>
</dbReference>
<evidence type="ECO:0000256" key="4">
    <source>
        <dbReference type="ARBA" id="ARBA00022737"/>
    </source>
</evidence>
<dbReference type="Proteomes" id="UP000008139">
    <property type="component" value="Chromosome"/>
</dbReference>
<comment type="function">
    <text evidence="7">Catalyzes the N-acylation of UDP-3-O-acylglucosamine using 3-hydroxyacyl-ACP as the acyl donor. Is involved in the biosynthesis of lipid A, a phosphorylated glycolipid that anchors the lipopolysaccharide to the outer membrane of the cell.</text>
</comment>
<dbReference type="InterPro" id="IPR011004">
    <property type="entry name" value="Trimer_LpxA-like_sf"/>
</dbReference>
<comment type="similarity">
    <text evidence="7">Belongs to the transferase hexapeptide repeat family. LpxD subfamily.</text>
</comment>
<dbReference type="AlphaFoldDB" id="F2LXD7"/>
<dbReference type="InterPro" id="IPR007691">
    <property type="entry name" value="LpxD"/>
</dbReference>
<keyword evidence="2 7" id="KW-0441">Lipid A biosynthesis</keyword>
<keyword evidence="1 7" id="KW-0444">Lipid biosynthesis</keyword>
<dbReference type="OrthoDB" id="9784739at2"/>
<keyword evidence="10" id="KW-1185">Reference proteome</keyword>
<evidence type="ECO:0000313" key="10">
    <source>
        <dbReference type="Proteomes" id="UP000008139"/>
    </source>
</evidence>
<reference evidence="10" key="2">
    <citation type="submission" date="2011-03" db="EMBL/GenBank/DDBJ databases">
        <title>The complete genome of Hippea maritima DSM 10411.</title>
        <authorList>
            <consortium name="US DOE Joint Genome Institute (JGI-PGF)"/>
            <person name="Lucas S."/>
            <person name="Copeland A."/>
            <person name="Lapidus A."/>
            <person name="Bruce D."/>
            <person name="Goodwin L."/>
            <person name="Pitluck S."/>
            <person name="Peters L."/>
            <person name="Kyrpides N."/>
            <person name="Mavromatis K."/>
            <person name="Pagani I."/>
            <person name="Ivanova N."/>
            <person name="Mikhailova N."/>
            <person name="Lu M."/>
            <person name="Detter J.C."/>
            <person name="Tapia R."/>
            <person name="Han C."/>
            <person name="Land M."/>
            <person name="Hauser L."/>
            <person name="Markowitz V."/>
            <person name="Cheng J.-F."/>
            <person name="Hugenholtz P."/>
            <person name="Woyke T."/>
            <person name="Wu D."/>
            <person name="Spring S."/>
            <person name="Schroeder M."/>
            <person name="Brambilla E."/>
            <person name="Klenk H.-P."/>
            <person name="Eisen J.A."/>
        </authorList>
    </citation>
    <scope>NUCLEOTIDE SEQUENCE [LARGE SCALE GENOMIC DNA]</scope>
    <source>
        <strain evidence="10">ATCC 700847 / DSM 10411 / MH2</strain>
    </source>
</reference>
<dbReference type="InParanoid" id="F2LXD7"/>
<evidence type="ECO:0000259" key="8">
    <source>
        <dbReference type="Pfam" id="PF04613"/>
    </source>
</evidence>
<dbReference type="STRING" id="760142.Hipma_1293"/>
<evidence type="ECO:0000256" key="3">
    <source>
        <dbReference type="ARBA" id="ARBA00022679"/>
    </source>
</evidence>
<sequence length="344" mass="37539">MKPEEVAKLLGCKAIVKREVKLNSVAPIETAKENELAFLSNPKYEKYLKTTQAGCIIVKPDIDIKEYPHLNFIICDNPYLAFAKIIRFVYAPKPPKPYIASQSYIDATAEIDKTARVEEFTYIGKNVKIGKHTRVMPFVYVGDNTTIGDNCLIYPHVTIREDTVIGDNVIIQAGAVIGSDGFGYATDENGNHLKIPQIGNVVIEDDVEIGSGTTIDRAALQSTVIKKGTKIDNLVQIAHNVEVGENSIIVAQTGISGSTKVGKNVILAGQTGIAGHLKIADNVIITAKSGIGKSISKPGAYSGIPAYEHSKWLKNSAVAPKLYEMYKKIKELEKRIKELEDANN</sequence>
<evidence type="ECO:0000313" key="9">
    <source>
        <dbReference type="EMBL" id="AEA34251.1"/>
    </source>
</evidence>
<keyword evidence="3 7" id="KW-0808">Transferase</keyword>
<dbReference type="NCBIfam" id="TIGR01853">
    <property type="entry name" value="lipid_A_lpxD"/>
    <property type="match status" value="1"/>
</dbReference>
<proteinExistence type="inferred from homology"/>
<name>F2LXD7_HIPMA</name>
<dbReference type="HOGENOM" id="CLU_049865_0_0_7"/>
<keyword evidence="5 7" id="KW-0443">Lipid metabolism</keyword>
<dbReference type="PANTHER" id="PTHR43378">
    <property type="entry name" value="UDP-3-O-ACYLGLUCOSAMINE N-ACYLTRANSFERASE"/>
    <property type="match status" value="1"/>
</dbReference>
<comment type="pathway">
    <text evidence="7">Bacterial outer membrane biogenesis; LPS lipid A biosynthesis.</text>
</comment>
<accession>F2LXD7</accession>
<evidence type="ECO:0000256" key="5">
    <source>
        <dbReference type="ARBA" id="ARBA00023098"/>
    </source>
</evidence>
<feature type="active site" description="Proton acceptor" evidence="7">
    <location>
        <position position="239"/>
    </location>
</feature>
<dbReference type="UniPathway" id="UPA00973"/>
<reference evidence="9 10" key="1">
    <citation type="journal article" date="2011" name="Stand. Genomic Sci.">
        <title>Complete genome sequence of the thermophilic sulfur-reducer Hippea maritima type strain (MH(2)).</title>
        <authorList>
            <person name="Huntemann M."/>
            <person name="Lu M."/>
            <person name="Nolan M."/>
            <person name="Lapidus A."/>
            <person name="Lucas S."/>
            <person name="Hammon N."/>
            <person name="Deshpande S."/>
            <person name="Cheng J.F."/>
            <person name="Tapia R."/>
            <person name="Han C."/>
            <person name="Goodwin L."/>
            <person name="Pitluck S."/>
            <person name="Liolios K."/>
            <person name="Pagani I."/>
            <person name="Ivanova N."/>
            <person name="Ovchinikova G."/>
            <person name="Pati A."/>
            <person name="Chen A."/>
            <person name="Palaniappan K."/>
            <person name="Land M."/>
            <person name="Hauser L."/>
            <person name="Jeffries C.D."/>
            <person name="Detter J.C."/>
            <person name="Brambilla E.M."/>
            <person name="Rohde M."/>
            <person name="Spring S."/>
            <person name="Goker M."/>
            <person name="Woyke T."/>
            <person name="Bristow J."/>
            <person name="Eisen J.A."/>
            <person name="Markowitz V."/>
            <person name="Hugenholtz P."/>
            <person name="Kyrpides N.C."/>
            <person name="Klenk H.P."/>
            <person name="Mavromatis K."/>
        </authorList>
    </citation>
    <scope>NUCLEOTIDE SEQUENCE [LARGE SCALE GENOMIC DNA]</scope>
    <source>
        <strain evidence="10">ATCC 700847 / DSM 10411 / MH2</strain>
    </source>
</reference>
<evidence type="ECO:0000256" key="7">
    <source>
        <dbReference type="HAMAP-Rule" id="MF_00523"/>
    </source>
</evidence>
<comment type="subunit">
    <text evidence="7">Homotrimer.</text>
</comment>
<keyword evidence="6 7" id="KW-0012">Acyltransferase</keyword>
<dbReference type="InterPro" id="IPR020573">
    <property type="entry name" value="UDP_GlcNAc_AcTrfase_non-rep"/>
</dbReference>
<dbReference type="InterPro" id="IPR001451">
    <property type="entry name" value="Hexapep"/>
</dbReference>
<dbReference type="Gene3D" id="2.160.10.10">
    <property type="entry name" value="Hexapeptide repeat proteins"/>
    <property type="match status" value="1"/>
</dbReference>
<comment type="catalytic activity">
    <reaction evidence="7">
        <text>a UDP-3-O-[(3R)-3-hydroxyacyl]-alpha-D-glucosamine + a (3R)-hydroxyacyl-[ACP] = a UDP-2-N,3-O-bis[(3R)-3-hydroxyacyl]-alpha-D-glucosamine + holo-[ACP] + H(+)</text>
        <dbReference type="Rhea" id="RHEA:53836"/>
        <dbReference type="Rhea" id="RHEA-COMP:9685"/>
        <dbReference type="Rhea" id="RHEA-COMP:9945"/>
        <dbReference type="ChEBI" id="CHEBI:15378"/>
        <dbReference type="ChEBI" id="CHEBI:64479"/>
        <dbReference type="ChEBI" id="CHEBI:78827"/>
        <dbReference type="ChEBI" id="CHEBI:137740"/>
        <dbReference type="ChEBI" id="CHEBI:137748"/>
        <dbReference type="EC" id="2.3.1.191"/>
    </reaction>
</comment>
<dbReference type="KEGG" id="hmr:Hipma_1293"/>
<gene>
    <name evidence="7" type="primary">lpxD</name>
    <name evidence="9" type="ordered locus">Hipma_1293</name>
</gene>
<dbReference type="EMBL" id="CP002606">
    <property type="protein sequence ID" value="AEA34251.1"/>
    <property type="molecule type" value="Genomic_DNA"/>
</dbReference>
<dbReference type="PANTHER" id="PTHR43378:SF2">
    <property type="entry name" value="UDP-3-O-ACYLGLUCOSAMINE N-ACYLTRANSFERASE 1, MITOCHONDRIAL-RELATED"/>
    <property type="match status" value="1"/>
</dbReference>
<dbReference type="RefSeq" id="WP_013682283.1">
    <property type="nucleotide sequence ID" value="NC_015318.1"/>
</dbReference>
<dbReference type="NCBIfam" id="NF002060">
    <property type="entry name" value="PRK00892.1"/>
    <property type="match status" value="1"/>
</dbReference>
<dbReference type="EC" id="2.3.1.191" evidence="7"/>
<dbReference type="GO" id="GO:0016410">
    <property type="term" value="F:N-acyltransferase activity"/>
    <property type="evidence" value="ECO:0007669"/>
    <property type="project" value="InterPro"/>
</dbReference>
<feature type="domain" description="UDP-3-O-[3-hydroxymyristoyl] glucosamine N-acyltransferase non-repeat region" evidence="8">
    <location>
        <begin position="20"/>
        <end position="87"/>
    </location>
</feature>
<evidence type="ECO:0000256" key="2">
    <source>
        <dbReference type="ARBA" id="ARBA00022556"/>
    </source>
</evidence>
<protein>
    <recommendedName>
        <fullName evidence="7">UDP-3-O-acylglucosamine N-acyltransferase</fullName>
        <ecNumber evidence="7">2.3.1.191</ecNumber>
    </recommendedName>
</protein>
<dbReference type="GO" id="GO:0103118">
    <property type="term" value="F:UDP-3-O-[(3R)-3-hydroxyacyl]-glucosamine N-acyltransferase activity"/>
    <property type="evidence" value="ECO:0007669"/>
    <property type="project" value="UniProtKB-EC"/>
</dbReference>
<dbReference type="Pfam" id="PF04613">
    <property type="entry name" value="LpxD"/>
    <property type="match status" value="1"/>
</dbReference>
<dbReference type="HAMAP" id="MF_00523">
    <property type="entry name" value="LpxD"/>
    <property type="match status" value="1"/>
</dbReference>
<dbReference type="eggNOG" id="COG1044">
    <property type="taxonomic scope" value="Bacteria"/>
</dbReference>
<dbReference type="CDD" id="cd03352">
    <property type="entry name" value="LbH_LpxD"/>
    <property type="match status" value="1"/>
</dbReference>
<dbReference type="Gene3D" id="3.40.1390.10">
    <property type="entry name" value="MurE/MurF, N-terminal domain"/>
    <property type="match status" value="1"/>
</dbReference>
<dbReference type="GO" id="GO:0009245">
    <property type="term" value="P:lipid A biosynthetic process"/>
    <property type="evidence" value="ECO:0007669"/>
    <property type="project" value="UniProtKB-UniRule"/>
</dbReference>
<evidence type="ECO:0000256" key="6">
    <source>
        <dbReference type="ARBA" id="ARBA00023315"/>
    </source>
</evidence>
<dbReference type="SUPFAM" id="SSF51161">
    <property type="entry name" value="Trimeric LpxA-like enzymes"/>
    <property type="match status" value="1"/>
</dbReference>
<keyword evidence="4 7" id="KW-0677">Repeat</keyword>